<keyword evidence="2" id="KW-1185">Reference proteome</keyword>
<name>A0A834NI90_VESVU</name>
<evidence type="ECO:0000313" key="2">
    <source>
        <dbReference type="Proteomes" id="UP000614350"/>
    </source>
</evidence>
<sequence>MRVRTNDAVKRNYKDVDTLVLASSNEFEHRKEDVAKGYGEKCVTAHWDRKHGIVCVGGHDTGELEDILWKAHTSVD</sequence>
<dbReference type="Proteomes" id="UP000614350">
    <property type="component" value="Unassembled WGS sequence"/>
</dbReference>
<dbReference type="AlphaFoldDB" id="A0A834NI90"/>
<dbReference type="EMBL" id="JACSEA010000001">
    <property type="protein sequence ID" value="KAF7411135.1"/>
    <property type="molecule type" value="Genomic_DNA"/>
</dbReference>
<organism evidence="1 2">
    <name type="scientific">Vespula vulgaris</name>
    <name type="common">Yellow jacket</name>
    <name type="synonym">Wasp</name>
    <dbReference type="NCBI Taxonomy" id="7454"/>
    <lineage>
        <taxon>Eukaryota</taxon>
        <taxon>Metazoa</taxon>
        <taxon>Ecdysozoa</taxon>
        <taxon>Arthropoda</taxon>
        <taxon>Hexapoda</taxon>
        <taxon>Insecta</taxon>
        <taxon>Pterygota</taxon>
        <taxon>Neoptera</taxon>
        <taxon>Endopterygota</taxon>
        <taxon>Hymenoptera</taxon>
        <taxon>Apocrita</taxon>
        <taxon>Aculeata</taxon>
        <taxon>Vespoidea</taxon>
        <taxon>Vespidae</taxon>
        <taxon>Vespinae</taxon>
        <taxon>Vespula</taxon>
    </lineage>
</organism>
<reference evidence="1" key="1">
    <citation type="journal article" date="2020" name="G3 (Bethesda)">
        <title>High-Quality Assemblies for Three Invasive Social Wasps from the &lt;i&gt;Vespula&lt;/i&gt; Genus.</title>
        <authorList>
            <person name="Harrop T.W.R."/>
            <person name="Guhlin J."/>
            <person name="McLaughlin G.M."/>
            <person name="Permina E."/>
            <person name="Stockwell P."/>
            <person name="Gilligan J."/>
            <person name="Le Lec M.F."/>
            <person name="Gruber M.A.M."/>
            <person name="Quinn O."/>
            <person name="Lovegrove M."/>
            <person name="Duncan E.J."/>
            <person name="Remnant E.J."/>
            <person name="Van Eeckhoven J."/>
            <person name="Graham B."/>
            <person name="Knapp R.A."/>
            <person name="Langford K.W."/>
            <person name="Kronenberg Z."/>
            <person name="Press M.O."/>
            <person name="Eacker S.M."/>
            <person name="Wilson-Rankin E.E."/>
            <person name="Purcell J."/>
            <person name="Lester P.J."/>
            <person name="Dearden P.K."/>
        </authorList>
    </citation>
    <scope>NUCLEOTIDE SEQUENCE</scope>
    <source>
        <strain evidence="1">Marl-1</strain>
    </source>
</reference>
<gene>
    <name evidence="1" type="ORF">HZH66_000031</name>
</gene>
<protein>
    <submittedName>
        <fullName evidence="1">Uncharacterized protein</fullName>
    </submittedName>
</protein>
<accession>A0A834NI90</accession>
<comment type="caution">
    <text evidence="1">The sequence shown here is derived from an EMBL/GenBank/DDBJ whole genome shotgun (WGS) entry which is preliminary data.</text>
</comment>
<proteinExistence type="predicted"/>
<evidence type="ECO:0000313" key="1">
    <source>
        <dbReference type="EMBL" id="KAF7411135.1"/>
    </source>
</evidence>